<name>A0AAD7VV81_9ASCO</name>
<evidence type="ECO:0000313" key="2">
    <source>
        <dbReference type="Proteomes" id="UP001217417"/>
    </source>
</evidence>
<dbReference type="AlphaFoldDB" id="A0AAD7VV81"/>
<evidence type="ECO:0000313" key="1">
    <source>
        <dbReference type="EMBL" id="KAJ8101950.1"/>
    </source>
</evidence>
<comment type="caution">
    <text evidence="1">The sequence shown here is derived from an EMBL/GenBank/DDBJ whole genome shotgun (WGS) entry which is preliminary data.</text>
</comment>
<sequence>MRFDRLAAEAVDLCSRLRAVDRFLTDDEAEGRSAVVFAPMLHLDATWGEKVWDLIADRVLENVLVEDRPGRTPFGRKYMVPWILANVLYRHVGVTSGGREWATILGHFDARPDARITCKDFYVFPGTVAPDSDELLRSASVLP</sequence>
<organism evidence="1 2">
    <name type="scientific">Lipomyces tetrasporus</name>
    <dbReference type="NCBI Taxonomy" id="54092"/>
    <lineage>
        <taxon>Eukaryota</taxon>
        <taxon>Fungi</taxon>
        <taxon>Dikarya</taxon>
        <taxon>Ascomycota</taxon>
        <taxon>Saccharomycotina</taxon>
        <taxon>Lipomycetes</taxon>
        <taxon>Lipomycetales</taxon>
        <taxon>Lipomycetaceae</taxon>
        <taxon>Lipomyces</taxon>
    </lineage>
</organism>
<gene>
    <name evidence="1" type="ORF">POJ06DRAFT_236596</name>
</gene>
<proteinExistence type="predicted"/>
<keyword evidence="2" id="KW-1185">Reference proteome</keyword>
<protein>
    <submittedName>
        <fullName evidence="1">Uncharacterized protein</fullName>
    </submittedName>
</protein>
<dbReference type="RefSeq" id="XP_056045400.1">
    <property type="nucleotide sequence ID" value="XM_056185907.1"/>
</dbReference>
<reference evidence="1" key="1">
    <citation type="submission" date="2023-03" db="EMBL/GenBank/DDBJ databases">
        <title>Near-Complete genome sequence of Lipomyces tetrasporous NRRL Y-64009, an oleaginous yeast capable of growing on lignocellulosic hydrolysates.</title>
        <authorList>
            <consortium name="Lawrence Berkeley National Laboratory"/>
            <person name="Jagtap S.S."/>
            <person name="Liu J.-J."/>
            <person name="Walukiewicz H.E."/>
            <person name="Pangilinan J."/>
            <person name="Lipzen A."/>
            <person name="Ahrendt S."/>
            <person name="Koriabine M."/>
            <person name="Cobaugh K."/>
            <person name="Salamov A."/>
            <person name="Yoshinaga Y."/>
            <person name="Ng V."/>
            <person name="Daum C."/>
            <person name="Grigoriev I.V."/>
            <person name="Slininger P.J."/>
            <person name="Dien B.S."/>
            <person name="Jin Y.-S."/>
            <person name="Rao C.V."/>
        </authorList>
    </citation>
    <scope>NUCLEOTIDE SEQUENCE</scope>
    <source>
        <strain evidence="1">NRRL Y-64009</strain>
    </source>
</reference>
<accession>A0AAD7VV81</accession>
<dbReference type="EMBL" id="JARPMG010000003">
    <property type="protein sequence ID" value="KAJ8101950.1"/>
    <property type="molecule type" value="Genomic_DNA"/>
</dbReference>
<dbReference type="Proteomes" id="UP001217417">
    <property type="component" value="Unassembled WGS sequence"/>
</dbReference>
<dbReference type="GeneID" id="80881073"/>